<organism evidence="2">
    <name type="scientific">bioreactor metagenome</name>
    <dbReference type="NCBI Taxonomy" id="1076179"/>
    <lineage>
        <taxon>unclassified sequences</taxon>
        <taxon>metagenomes</taxon>
        <taxon>ecological metagenomes</taxon>
    </lineage>
</organism>
<evidence type="ECO:0000259" key="1">
    <source>
        <dbReference type="Pfam" id="PF13088"/>
    </source>
</evidence>
<name>A0A645H666_9ZZZZ</name>
<comment type="caution">
    <text evidence="2">The sequence shown here is derived from an EMBL/GenBank/DDBJ whole genome shotgun (WGS) entry which is preliminary data.</text>
</comment>
<dbReference type="InterPro" id="IPR011040">
    <property type="entry name" value="Sialidase"/>
</dbReference>
<dbReference type="InterPro" id="IPR036278">
    <property type="entry name" value="Sialidase_sf"/>
</dbReference>
<dbReference type="AlphaFoldDB" id="A0A645H666"/>
<proteinExistence type="predicted"/>
<dbReference type="EMBL" id="VSSQ01087103">
    <property type="protein sequence ID" value="MPN34190.1"/>
    <property type="molecule type" value="Genomic_DNA"/>
</dbReference>
<accession>A0A645H666</accession>
<evidence type="ECO:0000313" key="2">
    <source>
        <dbReference type="EMBL" id="MPN34190.1"/>
    </source>
</evidence>
<feature type="domain" description="Sialidase" evidence="1">
    <location>
        <begin position="3"/>
        <end position="133"/>
    </location>
</feature>
<reference evidence="2" key="1">
    <citation type="submission" date="2019-08" db="EMBL/GenBank/DDBJ databases">
        <authorList>
            <person name="Kucharzyk K."/>
            <person name="Murdoch R.W."/>
            <person name="Higgins S."/>
            <person name="Loffler F."/>
        </authorList>
    </citation>
    <scope>NUCLEOTIDE SEQUENCE</scope>
</reference>
<protein>
    <recommendedName>
        <fullName evidence="1">Sialidase domain-containing protein</fullName>
    </recommendedName>
</protein>
<sequence>MEGEYEEGAPVTVYKSDLSGKEWTKLAEILPPEGVKNSDFHEPHIVELSNGRIFCGIRTHGKKAYRGSSVYTCYSDDKGKTWSVPKSNDIDGMPPHFCLHSSGALLMSVGKRNNKPFGEFVYVSHDDGETWPDVYVLRDDPISDDLGYPCTVELADGGLITVYYQKHEDDWSTSLMYTKWSLK</sequence>
<dbReference type="SUPFAM" id="SSF50939">
    <property type="entry name" value="Sialidases"/>
    <property type="match status" value="1"/>
</dbReference>
<dbReference type="Gene3D" id="2.120.10.10">
    <property type="match status" value="1"/>
</dbReference>
<dbReference type="Pfam" id="PF13088">
    <property type="entry name" value="BNR_2"/>
    <property type="match status" value="1"/>
</dbReference>
<dbReference type="CDD" id="cd15482">
    <property type="entry name" value="Sialidase_non-viral"/>
    <property type="match status" value="1"/>
</dbReference>
<gene>
    <name evidence="2" type="ORF">SDC9_181683</name>
</gene>